<organism evidence="1 2">
    <name type="scientific">Nitrincola nitratireducens</name>
    <dbReference type="NCBI Taxonomy" id="1229521"/>
    <lineage>
        <taxon>Bacteria</taxon>
        <taxon>Pseudomonadati</taxon>
        <taxon>Pseudomonadota</taxon>
        <taxon>Gammaproteobacteria</taxon>
        <taxon>Oceanospirillales</taxon>
        <taxon>Oceanospirillaceae</taxon>
        <taxon>Nitrincola</taxon>
    </lineage>
</organism>
<name>W9UYE2_9GAMM</name>
<dbReference type="STRING" id="1229521.D791_03413"/>
<accession>W9UYE2</accession>
<comment type="caution">
    <text evidence="1">The sequence shown here is derived from an EMBL/GenBank/DDBJ whole genome shotgun (WGS) entry which is preliminary data.</text>
</comment>
<sequence length="88" mass="10215">MMYERGYSKEQIQELFNVIDWVIQLPSALNDDFLNAVYAIEEDKKMPYINTAERVGLEKGEQIGFKEVAKRAVKKAAKRAKLWLYANS</sequence>
<keyword evidence="2" id="KW-1185">Reference proteome</keyword>
<evidence type="ECO:0000313" key="1">
    <source>
        <dbReference type="EMBL" id="EXJ09741.1"/>
    </source>
</evidence>
<gene>
    <name evidence="1" type="ORF">D791_03413</name>
</gene>
<dbReference type="EMBL" id="AONB01000021">
    <property type="protein sequence ID" value="EXJ09741.1"/>
    <property type="molecule type" value="Genomic_DNA"/>
</dbReference>
<reference evidence="2" key="1">
    <citation type="submission" date="2012-11" db="EMBL/GenBank/DDBJ databases">
        <authorList>
            <person name="Singh A."/>
            <person name="Pinnaka A.K."/>
            <person name="Vaidya B."/>
        </authorList>
    </citation>
    <scope>NUCLEOTIDE SEQUENCE [LARGE SCALE GENOMIC DNA]</scope>
    <source>
        <strain evidence="2">AK23</strain>
    </source>
</reference>
<dbReference type="Proteomes" id="UP000019464">
    <property type="component" value="Unassembled WGS sequence"/>
</dbReference>
<evidence type="ECO:0000313" key="2">
    <source>
        <dbReference type="Proteomes" id="UP000019464"/>
    </source>
</evidence>
<reference evidence="1 2" key="2">
    <citation type="journal article" date="2015" name="Syst. Appl. Microbiol.">
        <title>Nitrincola nitratireducens sp. nov. isolated from a haloalkaline crater lake.</title>
        <authorList>
            <person name="Singh A."/>
            <person name="Vaidya B."/>
            <person name="Tanuku N.R."/>
            <person name="Pinnaka A.K."/>
        </authorList>
    </citation>
    <scope>NUCLEOTIDE SEQUENCE [LARGE SCALE GENOMIC DNA]</scope>
    <source>
        <strain evidence="1 2">AK23</strain>
    </source>
</reference>
<protein>
    <submittedName>
        <fullName evidence="1">Uncharacterized protein</fullName>
    </submittedName>
</protein>
<proteinExistence type="predicted"/>
<dbReference type="AlphaFoldDB" id="W9UYE2"/>